<gene>
    <name evidence="6" type="ORF">N8A98_03715</name>
</gene>
<protein>
    <submittedName>
        <fullName evidence="6">SMP-30/gluconolactonase/LRE family protein</fullName>
    </submittedName>
</protein>
<dbReference type="InterPro" id="IPR029016">
    <property type="entry name" value="GAF-like_dom_sf"/>
</dbReference>
<dbReference type="SMART" id="SM00346">
    <property type="entry name" value="HTH_ICLR"/>
    <property type="match status" value="1"/>
</dbReference>
<dbReference type="RefSeq" id="WP_262169264.1">
    <property type="nucleotide sequence ID" value="NZ_CP104965.1"/>
</dbReference>
<dbReference type="SUPFAM" id="SSF63829">
    <property type="entry name" value="Calcium-dependent phosphotriesterase"/>
    <property type="match status" value="1"/>
</dbReference>
<evidence type="ECO:0000313" key="6">
    <source>
        <dbReference type="EMBL" id="UXN70316.1"/>
    </source>
</evidence>
<dbReference type="InterPro" id="IPR005511">
    <property type="entry name" value="SMP-30"/>
</dbReference>
<dbReference type="Pfam" id="PF09339">
    <property type="entry name" value="HTH_IclR"/>
    <property type="match status" value="1"/>
</dbReference>
<sequence length="568" mass="61756">MAIELKRIGEHEMPQGTSALGKGLYVLDLLGEVDRPQRFTQLIKLTGFPKGTLHRILEALLEFRLIRFNEADQTYRLGPRLFELAHKVWDEFDLRGAAAPELDRLADMTSETVSLCELENGSILYIDRRQSADAFGFRIEVGRRAPLHCTAGGKALLSFLTPHRQRELIAELRASNDPTKVPGNEADLLTDLALTRARGYALSIEEHVAGVVSVAAPVLDHRHEPIAAIGVSGPRERLPIDRLHIIGRDLMEAARRISGNVGATAMSINAPERPRTLVHANAECVLPVAAHLGEGPTWSEQDGKLLWLDILSPSVHAFDPATGNNTTTKMSRMVTSIAPRLAGGHAVMTQNGLEFLDIATGALIPVVDPEADIATNRFNDAKCDRRGRFWAGSMALDASGPSGSLYCIEPDASWRRVDTGFTVSNGMGWSPDDKLMYFADSALGCIFAYDFDLAAGTIANRRVVVQIPPAEGKPDGMTVDAEGYLWVAVWDGWAVRRYAPDGRLDRVVGVPVPRPSSCTFGGPNLDRLYITSGRIRLAERMLVEAPLSGGLFAFDPGVRGQKGGAFAG</sequence>
<name>A0ABY6CH53_9HYPH</name>
<dbReference type="InterPro" id="IPR036390">
    <property type="entry name" value="WH_DNA-bd_sf"/>
</dbReference>
<dbReference type="InterPro" id="IPR013658">
    <property type="entry name" value="SGL"/>
</dbReference>
<dbReference type="PRINTS" id="PR01790">
    <property type="entry name" value="SMP30FAMILY"/>
</dbReference>
<proteinExistence type="inferred from homology"/>
<dbReference type="InterPro" id="IPR011042">
    <property type="entry name" value="6-blade_b-propeller_TolB-like"/>
</dbReference>
<dbReference type="InterPro" id="IPR036388">
    <property type="entry name" value="WH-like_DNA-bd_sf"/>
</dbReference>
<dbReference type="PROSITE" id="PS51078">
    <property type="entry name" value="ICLR_ED"/>
    <property type="match status" value="1"/>
</dbReference>
<dbReference type="Pfam" id="PF08450">
    <property type="entry name" value="SGL"/>
    <property type="match status" value="1"/>
</dbReference>
<dbReference type="PANTHER" id="PTHR10907">
    <property type="entry name" value="REGUCALCIN"/>
    <property type="match status" value="1"/>
</dbReference>
<dbReference type="PROSITE" id="PS51077">
    <property type="entry name" value="HTH_ICLR"/>
    <property type="match status" value="1"/>
</dbReference>
<dbReference type="Gene3D" id="1.10.10.10">
    <property type="entry name" value="Winged helix-like DNA-binding domain superfamily/Winged helix DNA-binding domain"/>
    <property type="match status" value="1"/>
</dbReference>
<dbReference type="InterPro" id="IPR014757">
    <property type="entry name" value="Tscrpt_reg_IclR_C"/>
</dbReference>
<keyword evidence="7" id="KW-1185">Reference proteome</keyword>
<dbReference type="PANTHER" id="PTHR10907:SF47">
    <property type="entry name" value="REGUCALCIN"/>
    <property type="match status" value="1"/>
</dbReference>
<evidence type="ECO:0000256" key="1">
    <source>
        <dbReference type="ARBA" id="ARBA00008853"/>
    </source>
</evidence>
<dbReference type="Proteomes" id="UP001061862">
    <property type="component" value="Chromosome"/>
</dbReference>
<organism evidence="6 7">
    <name type="scientific">Devosia neptuniae</name>
    <dbReference type="NCBI Taxonomy" id="191302"/>
    <lineage>
        <taxon>Bacteria</taxon>
        <taxon>Pseudomonadati</taxon>
        <taxon>Pseudomonadota</taxon>
        <taxon>Alphaproteobacteria</taxon>
        <taxon>Hyphomicrobiales</taxon>
        <taxon>Devosiaceae</taxon>
        <taxon>Devosia</taxon>
    </lineage>
</organism>
<dbReference type="Gene3D" id="2.120.10.30">
    <property type="entry name" value="TolB, C-terminal domain"/>
    <property type="match status" value="1"/>
</dbReference>
<evidence type="ECO:0000259" key="4">
    <source>
        <dbReference type="PROSITE" id="PS51077"/>
    </source>
</evidence>
<dbReference type="InterPro" id="IPR005471">
    <property type="entry name" value="Tscrpt_reg_IclR_N"/>
</dbReference>
<feature type="domain" description="HTH iclR-type" evidence="4">
    <location>
        <begin position="17"/>
        <end position="79"/>
    </location>
</feature>
<evidence type="ECO:0000256" key="2">
    <source>
        <dbReference type="ARBA" id="ARBA00023015"/>
    </source>
</evidence>
<evidence type="ECO:0000259" key="5">
    <source>
        <dbReference type="PROSITE" id="PS51078"/>
    </source>
</evidence>
<evidence type="ECO:0000313" key="7">
    <source>
        <dbReference type="Proteomes" id="UP001061862"/>
    </source>
</evidence>
<dbReference type="EMBL" id="CP104965">
    <property type="protein sequence ID" value="UXN70316.1"/>
    <property type="molecule type" value="Genomic_DNA"/>
</dbReference>
<feature type="domain" description="IclR-ED" evidence="5">
    <location>
        <begin position="80"/>
        <end position="263"/>
    </location>
</feature>
<evidence type="ECO:0000256" key="3">
    <source>
        <dbReference type="ARBA" id="ARBA00023163"/>
    </source>
</evidence>
<keyword evidence="2" id="KW-0805">Transcription regulation</keyword>
<accession>A0ABY6CH53</accession>
<dbReference type="Pfam" id="PF01614">
    <property type="entry name" value="IclR_C"/>
    <property type="match status" value="1"/>
</dbReference>
<dbReference type="SUPFAM" id="SSF46785">
    <property type="entry name" value="Winged helix' DNA-binding domain"/>
    <property type="match status" value="1"/>
</dbReference>
<dbReference type="Gene3D" id="3.30.450.40">
    <property type="match status" value="1"/>
</dbReference>
<dbReference type="SUPFAM" id="SSF55781">
    <property type="entry name" value="GAF domain-like"/>
    <property type="match status" value="1"/>
</dbReference>
<keyword evidence="3" id="KW-0804">Transcription</keyword>
<reference evidence="6 7" key="1">
    <citation type="submission" date="2022-09" db="EMBL/GenBank/DDBJ databases">
        <title>Interaction between co-microsymbionts with complementary sets of symbiotic genes in legume-rhizobium systems.</title>
        <authorList>
            <person name="Safronova V."/>
            <person name="Sazanova A."/>
            <person name="Afonin A."/>
            <person name="Chirak E."/>
        </authorList>
    </citation>
    <scope>NUCLEOTIDE SEQUENCE [LARGE SCALE GENOMIC DNA]</scope>
    <source>
        <strain evidence="6 7">A18/4-1</strain>
    </source>
</reference>
<comment type="similarity">
    <text evidence="1">Belongs to the SMP-30/CGR1 family.</text>
</comment>